<dbReference type="GO" id="GO:0005737">
    <property type="term" value="C:cytoplasm"/>
    <property type="evidence" value="ECO:0007669"/>
    <property type="project" value="InterPro"/>
</dbReference>
<dbReference type="OMA" id="SIRYNHR"/>
<reference evidence="6" key="2">
    <citation type="submission" date="2019-01" db="UniProtKB">
        <authorList>
            <consortium name="EnsemblPlants"/>
        </authorList>
    </citation>
    <scope>IDENTIFICATION</scope>
    <source>
        <strain evidence="6">cv. Heinz 1706</strain>
    </source>
</reference>
<dbReference type="GO" id="GO:0008270">
    <property type="term" value="F:zinc ion binding"/>
    <property type="evidence" value="ECO:0007669"/>
    <property type="project" value="UniProtKB-KW"/>
</dbReference>
<keyword evidence="3" id="KW-0863">Zinc-finger</keyword>
<keyword evidence="7" id="KW-1185">Reference proteome</keyword>
<dbReference type="Gene3D" id="2.60.210.10">
    <property type="entry name" value="Apoptosis, Tumor Necrosis Factor Receptor Associated Protein 2, Chain A"/>
    <property type="match status" value="1"/>
</dbReference>
<evidence type="ECO:0000256" key="4">
    <source>
        <dbReference type="ARBA" id="ARBA00022833"/>
    </source>
</evidence>
<accession>A0A3Q7GQV8</accession>
<keyword evidence="2" id="KW-0479">Metal-binding</keyword>
<reference evidence="6" key="1">
    <citation type="journal article" date="2012" name="Nature">
        <title>The tomato genome sequence provides insights into fleshy fruit evolution.</title>
        <authorList>
            <consortium name="Tomato Genome Consortium"/>
        </authorList>
    </citation>
    <scope>NUCLEOTIDE SEQUENCE [LARGE SCALE GENOMIC DNA]</scope>
    <source>
        <strain evidence="6">cv. Heinz 1706</strain>
    </source>
</reference>
<dbReference type="InterPro" id="IPR008974">
    <property type="entry name" value="TRAF-like"/>
</dbReference>
<evidence type="ECO:0000313" key="7">
    <source>
        <dbReference type="Proteomes" id="UP000004994"/>
    </source>
</evidence>
<proteinExistence type="inferred from homology"/>
<dbReference type="STRING" id="4081.A0A3Q7GQV8"/>
<evidence type="ECO:0000256" key="1">
    <source>
        <dbReference type="ARBA" id="ARBA00009119"/>
    </source>
</evidence>
<evidence type="ECO:0000313" key="6">
    <source>
        <dbReference type="EnsemblPlants" id="Solyc06g017910.1.1.1"/>
    </source>
</evidence>
<evidence type="ECO:0000256" key="3">
    <source>
        <dbReference type="ARBA" id="ARBA00022771"/>
    </source>
</evidence>
<dbReference type="EnsemblPlants" id="Solyc06g017910.1.1">
    <property type="protein sequence ID" value="Solyc06g017910.1.1.1"/>
    <property type="gene ID" value="Solyc06g017910.1"/>
</dbReference>
<feature type="domain" description="Seven-in-absentia protein TRAF-like" evidence="5">
    <location>
        <begin position="3"/>
        <end position="70"/>
    </location>
</feature>
<dbReference type="AlphaFoldDB" id="A0A3Q7GQV8"/>
<comment type="similarity">
    <text evidence="1">Belongs to the SINA (Seven in absentia) family.</text>
</comment>
<dbReference type="Pfam" id="PF03145">
    <property type="entry name" value="Sina_TRAF"/>
    <property type="match status" value="1"/>
</dbReference>
<name>A0A3Q7GQV8_SOLLC</name>
<dbReference type="Proteomes" id="UP000004994">
    <property type="component" value="Chromosome 6"/>
</dbReference>
<dbReference type="Gramene" id="Solyc06g017910.1.1">
    <property type="protein sequence ID" value="Solyc06g017910.1.1.1"/>
    <property type="gene ID" value="Solyc06g017910.1"/>
</dbReference>
<evidence type="ECO:0000259" key="5">
    <source>
        <dbReference type="Pfam" id="PF03145"/>
    </source>
</evidence>
<dbReference type="GO" id="GO:0006511">
    <property type="term" value="P:ubiquitin-dependent protein catabolic process"/>
    <property type="evidence" value="ECO:0007669"/>
    <property type="project" value="InterPro"/>
</dbReference>
<dbReference type="PaxDb" id="4081-Solyc06g017910.1.1"/>
<dbReference type="SUPFAM" id="SSF49599">
    <property type="entry name" value="TRAF domain-like"/>
    <property type="match status" value="1"/>
</dbReference>
<dbReference type="InParanoid" id="A0A3Q7GQV8"/>
<keyword evidence="4" id="KW-0862">Zinc</keyword>
<sequence>MARIYMAFLHFLGQETDAQNNTYILEVGGNRRKRIREGTPSSIRYNHRKFWDRHDCLVIQRNMDLFFFKGDIQVPTLKWEALIWILR</sequence>
<evidence type="ECO:0000256" key="2">
    <source>
        <dbReference type="ARBA" id="ARBA00022723"/>
    </source>
</evidence>
<dbReference type="InterPro" id="IPR018121">
    <property type="entry name" value="7-in-absentia-prot_TRAF-dom"/>
</dbReference>
<protein>
    <submittedName>
        <fullName evidence="6">E3 ubiquitin-protein ligase</fullName>
    </submittedName>
</protein>
<organism evidence="6">
    <name type="scientific">Solanum lycopersicum</name>
    <name type="common">Tomato</name>
    <name type="synonym">Lycopersicon esculentum</name>
    <dbReference type="NCBI Taxonomy" id="4081"/>
    <lineage>
        <taxon>Eukaryota</taxon>
        <taxon>Viridiplantae</taxon>
        <taxon>Streptophyta</taxon>
        <taxon>Embryophyta</taxon>
        <taxon>Tracheophyta</taxon>
        <taxon>Spermatophyta</taxon>
        <taxon>Magnoliopsida</taxon>
        <taxon>eudicotyledons</taxon>
        <taxon>Gunneridae</taxon>
        <taxon>Pentapetalae</taxon>
        <taxon>asterids</taxon>
        <taxon>lamiids</taxon>
        <taxon>Solanales</taxon>
        <taxon>Solanaceae</taxon>
        <taxon>Solanoideae</taxon>
        <taxon>Solaneae</taxon>
        <taxon>Solanum</taxon>
        <taxon>Solanum subgen. Lycopersicon</taxon>
    </lineage>
</organism>